<dbReference type="Gene3D" id="2.60.120.260">
    <property type="entry name" value="Galactose-binding domain-like"/>
    <property type="match status" value="1"/>
</dbReference>
<dbReference type="InterPro" id="IPR026444">
    <property type="entry name" value="Secre_tail"/>
</dbReference>
<dbReference type="Proteomes" id="UP000051012">
    <property type="component" value="Unassembled WGS sequence"/>
</dbReference>
<dbReference type="InterPro" id="IPR001322">
    <property type="entry name" value="Lamin_tail_dom"/>
</dbReference>
<comment type="caution">
    <text evidence="2">The sequence shown here is derived from an EMBL/GenBank/DDBJ whole genome shotgun (WGS) entry which is preliminary data.</text>
</comment>
<reference evidence="2 3" key="1">
    <citation type="journal article" date="2015" name="Microbiome">
        <title>Genomic resolution of linkages in carbon, nitrogen, and sulfur cycling among widespread estuary sediment bacteria.</title>
        <authorList>
            <person name="Baker B.J."/>
            <person name="Lazar C.S."/>
            <person name="Teske A.P."/>
            <person name="Dick G.J."/>
        </authorList>
    </citation>
    <scope>NUCLEOTIDE SEQUENCE [LARGE SCALE GENOMIC DNA]</scope>
    <source>
        <strain evidence="2">DG_78</strain>
    </source>
</reference>
<proteinExistence type="predicted"/>
<evidence type="ECO:0000313" key="3">
    <source>
        <dbReference type="Proteomes" id="UP000051012"/>
    </source>
</evidence>
<sequence>MKMWIVVACMITLGVAQNMLQNPGFESWSGGMPDYWFKDDSIAIFQEDVIIHGGNFSAKDSLFTQTQEEADFWQGTYGIQPSTYYTCSFWILDNDPAGRVRAGFWWFPSGSSWPNQYSVDSASWQEWYVDTLLSPANSESVTVFLRAYDVSANWDGDAIFYIDDVFFGPTTTPQPPVINRVWHKPINPAAGVSENIYAKATDSDGTIDADTLYYGVNNLATPIKLSHTSVSNDTFSYQIPGQADGDTVFYFLQFVDNDALETFSDTHAYYVGELDIYINEILYDTDGSDAGCFIELYGLGDMSLSGFLLIGVNGYNGQEYQPIDLSGYTIPADGFLVIAQDATVPNYDLISDSADYQNGGSPGSPSGDNVELRFNNIVIDALGYGDLGSFVFAGEWIPAPDVGPDTSLGRYPDGNDTDNNYSDFLLYAAPTPGLPNPDIGISETNSIVTTVPMIINPVVSGVQFTSIIEGTVFYPITVYNVLGRVVVTITKPTTTLDIPTGIYFLRLNSIEKGSAKLIVVR</sequence>
<feature type="domain" description="LTD" evidence="1">
    <location>
        <begin position="262"/>
        <end position="386"/>
    </location>
</feature>
<gene>
    <name evidence="2" type="ORF">AMJ52_07395</name>
</gene>
<organism evidence="2 3">
    <name type="scientific">candidate division TA06 bacterium DG_78</name>
    <dbReference type="NCBI Taxonomy" id="1703772"/>
    <lineage>
        <taxon>Bacteria</taxon>
        <taxon>Bacteria division TA06</taxon>
    </lineage>
</organism>
<dbReference type="NCBIfam" id="TIGR04183">
    <property type="entry name" value="Por_Secre_tail"/>
    <property type="match status" value="1"/>
</dbReference>
<dbReference type="EMBL" id="LJNI01000097">
    <property type="protein sequence ID" value="KPJ72126.1"/>
    <property type="molecule type" value="Genomic_DNA"/>
</dbReference>
<name>A0A0S7YBI8_UNCT6</name>
<evidence type="ECO:0000313" key="2">
    <source>
        <dbReference type="EMBL" id="KPJ72126.1"/>
    </source>
</evidence>
<dbReference type="AlphaFoldDB" id="A0A0S7YBI8"/>
<accession>A0A0S7YBI8</accession>
<protein>
    <recommendedName>
        <fullName evidence="1">LTD domain-containing protein</fullName>
    </recommendedName>
</protein>
<evidence type="ECO:0000259" key="1">
    <source>
        <dbReference type="PROSITE" id="PS51841"/>
    </source>
</evidence>
<dbReference type="PROSITE" id="PS51841">
    <property type="entry name" value="LTD"/>
    <property type="match status" value="1"/>
</dbReference>